<dbReference type="HOGENOM" id="CLU_027058_0_0_10"/>
<dbReference type="KEGG" id="ial:IALB_0746"/>
<name>I0AHK1_IGNAJ</name>
<organism evidence="4 5">
    <name type="scientific">Ignavibacterium album (strain DSM 19864 / JCM 16511 / NBRC 101810 / Mat9-16)</name>
    <dbReference type="NCBI Taxonomy" id="945713"/>
    <lineage>
        <taxon>Bacteria</taxon>
        <taxon>Pseudomonadati</taxon>
        <taxon>Ignavibacteriota</taxon>
        <taxon>Ignavibacteria</taxon>
        <taxon>Ignavibacteriales</taxon>
        <taxon>Ignavibacteriaceae</taxon>
        <taxon>Ignavibacterium</taxon>
    </lineage>
</organism>
<reference evidence="4 5" key="1">
    <citation type="journal article" date="2012" name="Front. Microbiol.">
        <title>Complete genome of Ignavibacterium album, a metabolically versatile, flagellated, facultative anaerobe from the phylum Chlorobi.</title>
        <authorList>
            <person name="Liu Z."/>
            <person name="Frigaard N.-U."/>
            <person name="Vogl K."/>
            <person name="Iino T."/>
            <person name="Ohkuma M."/>
            <person name="Overmann J."/>
            <person name="Bryant D.A."/>
        </authorList>
    </citation>
    <scope>NUCLEOTIDE SEQUENCE [LARGE SCALE GENOMIC DNA]</scope>
    <source>
        <strain evidence="5">DSM 19864 / JCM 16511 / NBRC 101810 / Mat9-16</strain>
    </source>
</reference>
<accession>I0AHK1</accession>
<dbReference type="InterPro" id="IPR003362">
    <property type="entry name" value="Bact_transf"/>
</dbReference>
<feature type="transmembrane region" description="Helical" evidence="1">
    <location>
        <begin position="350"/>
        <end position="371"/>
    </location>
</feature>
<sequence length="663" mass="76378">MTDLSIILVNYNVKEFLKNLLHSIKKASQNLSTEIIVIDNASDDGSIEMLREKFPEVKLIANDKNLGFGKANNIGLHLAKGKYILLINPDTLVAEDTFTKLIEFFETHPDAGMIGCKILNPDGTLQLACRRSFPGPWTSFTKVTGLSTLFPKSKLFAKYNLTYLDENQTYEVDAISGSFMMMKKEVYDKVGGFDEQFFMYGEDLDLCFRIQKAGYKIYYVHTTQIIHYKGESTKRSSLDETKVFYQAMHLFVKKHLSSSFIVELILRSAIAVRSLFAFLGKKKLIIISVLIDFIVFNLCLYAAQEIYQLVKPTWRGFPEYAEWIVYTIPALLQIIIASFAGAYQKNKLSILKVLISIAISFPLLTSLTFFFKQFAFSRAAILIGYILVLLSFILWRVLFKQLFNKLFIYDSEKQKRTLIVGTQNNALNIASKLKQKRTELRNIVGLISSSYKDVGNKIDSFEVIGTDQNIQKVIRDYKVDEVIFSSDELSYNQMIQIISSLRKENVEFKVVGSDQDFVVGKTSVSILDDMPLFELSFNISDTKMRFIKTIFDYSLALFTLFLVYPFIFFKYRIASQKKSDFAEMILKVPYVISGRYSFVGPKEDYNSQNIFLGKKGLTGFWYYETDDKEEIEKLDFYYAKNQNIWMDIEIISKSLNKMLNKKN</sequence>
<dbReference type="GO" id="GO:0016740">
    <property type="term" value="F:transferase activity"/>
    <property type="evidence" value="ECO:0007669"/>
    <property type="project" value="UniProtKB-KW"/>
</dbReference>
<feature type="transmembrane region" description="Helical" evidence="1">
    <location>
        <begin position="550"/>
        <end position="569"/>
    </location>
</feature>
<dbReference type="Pfam" id="PF13727">
    <property type="entry name" value="CoA_binding_3"/>
    <property type="match status" value="1"/>
</dbReference>
<protein>
    <submittedName>
        <fullName evidence="4">Putative glycosyltransferase</fullName>
    </submittedName>
</protein>
<dbReference type="eggNOG" id="COG1086">
    <property type="taxonomic scope" value="Bacteria"/>
</dbReference>
<dbReference type="PANTHER" id="PTHR43179:SF7">
    <property type="entry name" value="RHAMNOSYLTRANSFERASE WBBL"/>
    <property type="match status" value="1"/>
</dbReference>
<dbReference type="Pfam" id="PF00535">
    <property type="entry name" value="Glycos_transf_2"/>
    <property type="match status" value="1"/>
</dbReference>
<proteinExistence type="predicted"/>
<keyword evidence="1" id="KW-0472">Membrane</keyword>
<dbReference type="Gene3D" id="3.40.50.720">
    <property type="entry name" value="NAD(P)-binding Rossmann-like Domain"/>
    <property type="match status" value="1"/>
</dbReference>
<evidence type="ECO:0000313" key="5">
    <source>
        <dbReference type="Proteomes" id="UP000007394"/>
    </source>
</evidence>
<evidence type="ECO:0000259" key="3">
    <source>
        <dbReference type="Pfam" id="PF02397"/>
    </source>
</evidence>
<dbReference type="CDD" id="cd04186">
    <property type="entry name" value="GT_2_like_c"/>
    <property type="match status" value="1"/>
</dbReference>
<dbReference type="eggNOG" id="COG2148">
    <property type="taxonomic scope" value="Bacteria"/>
</dbReference>
<dbReference type="Gene3D" id="3.90.550.10">
    <property type="entry name" value="Spore Coat Polysaccharide Biosynthesis Protein SpsA, Chain A"/>
    <property type="match status" value="1"/>
</dbReference>
<keyword evidence="1" id="KW-0812">Transmembrane</keyword>
<keyword evidence="5" id="KW-1185">Reference proteome</keyword>
<dbReference type="InterPro" id="IPR001173">
    <property type="entry name" value="Glyco_trans_2-like"/>
</dbReference>
<dbReference type="STRING" id="945713.IALB_0746"/>
<feature type="transmembrane region" description="Helical" evidence="1">
    <location>
        <begin position="260"/>
        <end position="279"/>
    </location>
</feature>
<dbReference type="SUPFAM" id="SSF53448">
    <property type="entry name" value="Nucleotide-diphospho-sugar transferases"/>
    <property type="match status" value="1"/>
</dbReference>
<feature type="transmembrane region" description="Helical" evidence="1">
    <location>
        <begin position="377"/>
        <end position="399"/>
    </location>
</feature>
<keyword evidence="4" id="KW-0808">Transferase</keyword>
<feature type="transmembrane region" description="Helical" evidence="1">
    <location>
        <begin position="284"/>
        <end position="303"/>
    </location>
</feature>
<evidence type="ECO:0000313" key="4">
    <source>
        <dbReference type="EMBL" id="AFH48458.1"/>
    </source>
</evidence>
<dbReference type="OrthoDB" id="9771846at2"/>
<feature type="domain" description="Glycosyltransferase 2-like" evidence="2">
    <location>
        <begin position="5"/>
        <end position="190"/>
    </location>
</feature>
<evidence type="ECO:0000259" key="2">
    <source>
        <dbReference type="Pfam" id="PF00535"/>
    </source>
</evidence>
<dbReference type="eggNOG" id="COG1216">
    <property type="taxonomic scope" value="Bacteria"/>
</dbReference>
<evidence type="ECO:0000256" key="1">
    <source>
        <dbReference type="SAM" id="Phobius"/>
    </source>
</evidence>
<gene>
    <name evidence="4" type="ordered locus">IALB_0746</name>
</gene>
<dbReference type="Pfam" id="PF02397">
    <property type="entry name" value="Bac_transf"/>
    <property type="match status" value="1"/>
</dbReference>
<feature type="domain" description="Bacterial sugar transferase" evidence="3">
    <location>
        <begin position="591"/>
        <end position="659"/>
    </location>
</feature>
<dbReference type="AlphaFoldDB" id="I0AHK1"/>
<dbReference type="EMBL" id="CP003418">
    <property type="protein sequence ID" value="AFH48458.1"/>
    <property type="molecule type" value="Genomic_DNA"/>
</dbReference>
<dbReference type="Proteomes" id="UP000007394">
    <property type="component" value="Chromosome"/>
</dbReference>
<dbReference type="InterPro" id="IPR029044">
    <property type="entry name" value="Nucleotide-diphossugar_trans"/>
</dbReference>
<feature type="transmembrane region" description="Helical" evidence="1">
    <location>
        <begin position="323"/>
        <end position="343"/>
    </location>
</feature>
<dbReference type="RefSeq" id="WP_014559614.1">
    <property type="nucleotide sequence ID" value="NC_017464.1"/>
</dbReference>
<dbReference type="PANTHER" id="PTHR43179">
    <property type="entry name" value="RHAMNOSYLTRANSFERASE WBBL"/>
    <property type="match status" value="1"/>
</dbReference>
<keyword evidence="1" id="KW-1133">Transmembrane helix</keyword>